<accession>A0A1G6LN64</accession>
<dbReference type="PANTHER" id="PTHR30348">
    <property type="entry name" value="UNCHARACTERIZED PROTEIN YECE"/>
    <property type="match status" value="1"/>
</dbReference>
<evidence type="ECO:0000313" key="2">
    <source>
        <dbReference type="Proteomes" id="UP000199501"/>
    </source>
</evidence>
<dbReference type="PANTHER" id="PTHR30348:SF4">
    <property type="entry name" value="DUF72 DOMAIN-CONTAINING PROTEIN"/>
    <property type="match status" value="1"/>
</dbReference>
<keyword evidence="2" id="KW-1185">Reference proteome</keyword>
<dbReference type="EMBL" id="FMZZ01000002">
    <property type="protein sequence ID" value="SDC44517.1"/>
    <property type="molecule type" value="Genomic_DNA"/>
</dbReference>
<dbReference type="SUPFAM" id="SSF117396">
    <property type="entry name" value="TM1631-like"/>
    <property type="match status" value="1"/>
</dbReference>
<dbReference type="RefSeq" id="WP_091448942.1">
    <property type="nucleotide sequence ID" value="NZ_FMZZ01000002.1"/>
</dbReference>
<dbReference type="Pfam" id="PF01904">
    <property type="entry name" value="DUF72"/>
    <property type="match status" value="1"/>
</dbReference>
<reference evidence="2" key="1">
    <citation type="submission" date="2016-10" db="EMBL/GenBank/DDBJ databases">
        <authorList>
            <person name="Varghese N."/>
            <person name="Submissions S."/>
        </authorList>
    </citation>
    <scope>NUCLEOTIDE SEQUENCE [LARGE SCALE GENOMIC DNA]</scope>
    <source>
        <strain evidence="2">IBRC-M 10403</strain>
    </source>
</reference>
<organism evidence="1 2">
    <name type="scientific">Actinokineospora iranica</name>
    <dbReference type="NCBI Taxonomy" id="1271860"/>
    <lineage>
        <taxon>Bacteria</taxon>
        <taxon>Bacillati</taxon>
        <taxon>Actinomycetota</taxon>
        <taxon>Actinomycetes</taxon>
        <taxon>Pseudonocardiales</taxon>
        <taxon>Pseudonocardiaceae</taxon>
        <taxon>Actinokineospora</taxon>
    </lineage>
</organism>
<gene>
    <name evidence="1" type="ORF">SAMN05216174_102153</name>
</gene>
<dbReference type="AlphaFoldDB" id="A0A1G6LN64"/>
<dbReference type="OrthoDB" id="9780310at2"/>
<evidence type="ECO:0000313" key="1">
    <source>
        <dbReference type="EMBL" id="SDC44517.1"/>
    </source>
</evidence>
<dbReference type="Proteomes" id="UP000199501">
    <property type="component" value="Unassembled WGS sequence"/>
</dbReference>
<dbReference type="InterPro" id="IPR002763">
    <property type="entry name" value="DUF72"/>
</dbReference>
<sequence>MIKTGRVRIGTSGWVYPEWRKVYYPPGLPHRQELPYLSRRVDTIEINGTFYGPRKPADFRRWRDLAPDGFVFAVKGPRLVTHVRRLRSAEEPVAEFFGSGVLELGEKLGPILWQVPASLRFDPEVLGGFLRVLPRDQRHALEVRHPSFARDEVADLLAAHGVALVVSDSPGVWPSLLTDTADFAYLRLHGDTELYKSAYSDTALDLWADRVCRWRHERDVYVYFDNTMAAAAPGDAEKLAGRVRAAAA</sequence>
<protein>
    <submittedName>
        <fullName evidence="1">Uncharacterized conserved protein YecE, DUF72 family</fullName>
    </submittedName>
</protein>
<dbReference type="Gene3D" id="3.20.20.410">
    <property type="entry name" value="Protein of unknown function UPF0759"/>
    <property type="match status" value="1"/>
</dbReference>
<name>A0A1G6LN64_9PSEU</name>
<dbReference type="InterPro" id="IPR036520">
    <property type="entry name" value="UPF0759_sf"/>
</dbReference>
<proteinExistence type="predicted"/>
<dbReference type="STRING" id="1271860.SAMN05216174_102153"/>